<feature type="region of interest" description="Disordered" evidence="5">
    <location>
        <begin position="1"/>
        <end position="25"/>
    </location>
</feature>
<evidence type="ECO:0000313" key="7">
    <source>
        <dbReference type="Proteomes" id="UP000025227"/>
    </source>
</evidence>
<feature type="transmembrane region" description="Helical" evidence="6">
    <location>
        <begin position="325"/>
        <end position="346"/>
    </location>
</feature>
<comment type="subcellular location">
    <subcellularLocation>
        <location evidence="1">Membrane</location>
    </subcellularLocation>
</comment>
<keyword evidence="2 6" id="KW-0812">Transmembrane</keyword>
<dbReference type="PANTHER" id="PTHR45757">
    <property type="entry name" value="PROTEIN CBG23364-RELATED"/>
    <property type="match status" value="1"/>
</dbReference>
<keyword evidence="4 6" id="KW-0472">Membrane</keyword>
<dbReference type="WBParaSite" id="HCON_00013310-00001">
    <property type="protein sequence ID" value="HCON_00013310-00001"/>
    <property type="gene ID" value="HCON_00013310"/>
</dbReference>
<feature type="transmembrane region" description="Helical" evidence="6">
    <location>
        <begin position="285"/>
        <end position="305"/>
    </location>
</feature>
<dbReference type="InterPro" id="IPR005828">
    <property type="entry name" value="MFS_sugar_transport-like"/>
</dbReference>
<feature type="transmembrane region" description="Helical" evidence="6">
    <location>
        <begin position="223"/>
        <end position="244"/>
    </location>
</feature>
<feature type="transmembrane region" description="Helical" evidence="6">
    <location>
        <begin position="156"/>
        <end position="178"/>
    </location>
</feature>
<dbReference type="InterPro" id="IPR036259">
    <property type="entry name" value="MFS_trans_sf"/>
</dbReference>
<evidence type="ECO:0000256" key="1">
    <source>
        <dbReference type="ARBA" id="ARBA00004370"/>
    </source>
</evidence>
<reference evidence="8" key="1">
    <citation type="submission" date="2020-12" db="UniProtKB">
        <authorList>
            <consortium name="WormBaseParasite"/>
        </authorList>
    </citation>
    <scope>IDENTIFICATION</scope>
    <source>
        <strain evidence="8">MHco3</strain>
    </source>
</reference>
<feature type="transmembrane region" description="Helical" evidence="6">
    <location>
        <begin position="133"/>
        <end position="150"/>
    </location>
</feature>
<protein>
    <submittedName>
        <fullName evidence="8">MFS domain-containing protein</fullName>
    </submittedName>
</protein>
<feature type="transmembrane region" description="Helical" evidence="6">
    <location>
        <begin position="383"/>
        <end position="405"/>
    </location>
</feature>
<name>A0A7I4XWG1_HAECO</name>
<accession>A0A7I4XWG1</accession>
<evidence type="ECO:0000256" key="6">
    <source>
        <dbReference type="SAM" id="Phobius"/>
    </source>
</evidence>
<evidence type="ECO:0000256" key="3">
    <source>
        <dbReference type="ARBA" id="ARBA00022989"/>
    </source>
</evidence>
<feature type="transmembrane region" description="Helical" evidence="6">
    <location>
        <begin position="34"/>
        <end position="53"/>
    </location>
</feature>
<dbReference type="OMA" id="CSYAGHL"/>
<feature type="transmembrane region" description="Helical" evidence="6">
    <location>
        <begin position="447"/>
        <end position="471"/>
    </location>
</feature>
<sequence length="502" mass="56330">MSKVVDASSFAGDSENNKPKEIPRTSSILPNEEVPLFFILLCTLCMSVLYSNVLTYHVTITQLHDYGNGSKADFYDDYDIRRINDSRVNVTIHKHRFLSNPQKEALISVAPLGGLISWFPIAHAYNQMGFRRCFVLCAVLAIIPSVFVPICTSARTFLLAIVVRVLQGFSLAVFLPYLCKIALFIPLRHMAFPSIIFAYIQVAAFFAFPIFSLLSWSQLGWHSVHYGGCLATAFMFGVFLLINYDDEFKEKAARESTFNALFTYERCRSRIITLRLPYLSIYQDIRVWSVFIAAFGYFTALNLYLTFGATFLNKVVRLPIVSTGLLLAIPPACNVASNFLTCGLFSKLANTETNKIRFFNTLGSVPSGILFAMIGLFDPERQPGSVTTLFIVASSLLGFSSCGFFRMSQLRSQQHHLFLLANLFLINCVSMFLTSLFNVLIAHNDDYSTWAAVLILHGAILVLTNVIFCMFASAEAAEWTKDGYEDSSIRPVREDPLPQRPL</sequence>
<keyword evidence="3 6" id="KW-1133">Transmembrane helix</keyword>
<dbReference type="PANTHER" id="PTHR45757:SF20">
    <property type="entry name" value="MFS DOMAIN-CONTAINING PROTEIN"/>
    <property type="match status" value="1"/>
</dbReference>
<evidence type="ECO:0000256" key="4">
    <source>
        <dbReference type="ARBA" id="ARBA00023136"/>
    </source>
</evidence>
<feature type="transmembrane region" description="Helical" evidence="6">
    <location>
        <begin position="190"/>
        <end position="211"/>
    </location>
</feature>
<dbReference type="GO" id="GO:0022857">
    <property type="term" value="F:transmembrane transporter activity"/>
    <property type="evidence" value="ECO:0007669"/>
    <property type="project" value="InterPro"/>
</dbReference>
<evidence type="ECO:0000313" key="8">
    <source>
        <dbReference type="WBParaSite" id="HCON_00013310-00001"/>
    </source>
</evidence>
<dbReference type="Proteomes" id="UP000025227">
    <property type="component" value="Unplaced"/>
</dbReference>
<feature type="transmembrane region" description="Helical" evidence="6">
    <location>
        <begin position="358"/>
        <end position="377"/>
    </location>
</feature>
<feature type="transmembrane region" description="Helical" evidence="6">
    <location>
        <begin position="417"/>
        <end position="441"/>
    </location>
</feature>
<organism evidence="7 8">
    <name type="scientific">Haemonchus contortus</name>
    <name type="common">Barber pole worm</name>
    <dbReference type="NCBI Taxonomy" id="6289"/>
    <lineage>
        <taxon>Eukaryota</taxon>
        <taxon>Metazoa</taxon>
        <taxon>Ecdysozoa</taxon>
        <taxon>Nematoda</taxon>
        <taxon>Chromadorea</taxon>
        <taxon>Rhabditida</taxon>
        <taxon>Rhabditina</taxon>
        <taxon>Rhabditomorpha</taxon>
        <taxon>Strongyloidea</taxon>
        <taxon>Trichostrongylidae</taxon>
        <taxon>Haemonchus</taxon>
    </lineage>
</organism>
<proteinExistence type="predicted"/>
<dbReference type="SUPFAM" id="SSF103473">
    <property type="entry name" value="MFS general substrate transporter"/>
    <property type="match status" value="1"/>
</dbReference>
<dbReference type="GO" id="GO:0016020">
    <property type="term" value="C:membrane"/>
    <property type="evidence" value="ECO:0007669"/>
    <property type="project" value="UniProtKB-SubCell"/>
</dbReference>
<dbReference type="Pfam" id="PF00083">
    <property type="entry name" value="Sugar_tr"/>
    <property type="match status" value="1"/>
</dbReference>
<dbReference type="OrthoDB" id="5784438at2759"/>
<keyword evidence="7" id="KW-1185">Reference proteome</keyword>
<evidence type="ECO:0000256" key="2">
    <source>
        <dbReference type="ARBA" id="ARBA00022692"/>
    </source>
</evidence>
<evidence type="ECO:0000256" key="5">
    <source>
        <dbReference type="SAM" id="MobiDB-lite"/>
    </source>
</evidence>
<dbReference type="Gene3D" id="1.20.1250.20">
    <property type="entry name" value="MFS general substrate transporter like domains"/>
    <property type="match status" value="1"/>
</dbReference>
<dbReference type="AlphaFoldDB" id="A0A7I4XWG1"/>